<comment type="caution">
    <text evidence="1">The sequence shown here is derived from an EMBL/GenBank/DDBJ whole genome shotgun (WGS) entry which is preliminary data.</text>
</comment>
<dbReference type="AlphaFoldDB" id="A0A150LGP0"/>
<name>A0A150LGP0_9BACI</name>
<keyword evidence="2" id="KW-1185">Reference proteome</keyword>
<evidence type="ECO:0000313" key="1">
    <source>
        <dbReference type="EMBL" id="KYD11521.1"/>
    </source>
</evidence>
<gene>
    <name evidence="1" type="ORF">B4102_0192</name>
</gene>
<dbReference type="PATRIC" id="fig|46224.3.peg.3445"/>
<dbReference type="Proteomes" id="UP000075666">
    <property type="component" value="Unassembled WGS sequence"/>
</dbReference>
<reference evidence="1 2" key="1">
    <citation type="submission" date="2016-01" db="EMBL/GenBank/DDBJ databases">
        <title>Genome Sequences of Twelve Sporeforming Bacillus Species Isolated from Foods.</title>
        <authorList>
            <person name="Berendsen E.M."/>
            <person name="Wells-Bennik M.H."/>
            <person name="Krawcyk A.O."/>
            <person name="De Jong A."/>
            <person name="Holsappel S."/>
            <person name="Eijlander R.T."/>
            <person name="Kuipers O.P."/>
        </authorList>
    </citation>
    <scope>NUCLEOTIDE SEQUENCE [LARGE SCALE GENOMIC DNA]</scope>
    <source>
        <strain evidence="1 2">B4102</strain>
    </source>
</reference>
<organism evidence="1 2">
    <name type="scientific">Heyndrickxia sporothermodurans</name>
    <dbReference type="NCBI Taxonomy" id="46224"/>
    <lineage>
        <taxon>Bacteria</taxon>
        <taxon>Bacillati</taxon>
        <taxon>Bacillota</taxon>
        <taxon>Bacilli</taxon>
        <taxon>Bacillales</taxon>
        <taxon>Bacillaceae</taxon>
        <taxon>Heyndrickxia</taxon>
    </lineage>
</organism>
<sequence length="93" mass="10798">MKEVLFLAKVKETMYYLNNPERHIVMLASETQLKYEGIIKEIFGVACESDLQMMIKFNKGFKESICHEFGVDENKITLSMVFRQATQADLVEN</sequence>
<protein>
    <submittedName>
        <fullName evidence="1">Uncharacterized protein</fullName>
    </submittedName>
</protein>
<accession>A0A150LGP0</accession>
<proteinExistence type="predicted"/>
<evidence type="ECO:0000313" key="2">
    <source>
        <dbReference type="Proteomes" id="UP000075666"/>
    </source>
</evidence>
<dbReference type="EMBL" id="LQYN01000005">
    <property type="protein sequence ID" value="KYD11521.1"/>
    <property type="molecule type" value="Genomic_DNA"/>
</dbReference>
<dbReference type="STRING" id="46224.B4102_0192"/>